<comment type="caution">
    <text evidence="2">The sequence shown here is derived from an EMBL/GenBank/DDBJ whole genome shotgun (WGS) entry which is preliminary data.</text>
</comment>
<dbReference type="Proteomes" id="UP000276133">
    <property type="component" value="Unassembled WGS sequence"/>
</dbReference>
<dbReference type="InterPro" id="IPR009011">
    <property type="entry name" value="Man6P_isomerase_rcpt-bd_dom_sf"/>
</dbReference>
<organism evidence="2 3">
    <name type="scientific">Brachionus plicatilis</name>
    <name type="common">Marine rotifer</name>
    <name type="synonym">Brachionus muelleri</name>
    <dbReference type="NCBI Taxonomy" id="10195"/>
    <lineage>
        <taxon>Eukaryota</taxon>
        <taxon>Metazoa</taxon>
        <taxon>Spiralia</taxon>
        <taxon>Gnathifera</taxon>
        <taxon>Rotifera</taxon>
        <taxon>Eurotatoria</taxon>
        <taxon>Monogononta</taxon>
        <taxon>Pseudotrocha</taxon>
        <taxon>Ploima</taxon>
        <taxon>Brachionidae</taxon>
        <taxon>Brachionus</taxon>
    </lineage>
</organism>
<dbReference type="SUPFAM" id="SSF50911">
    <property type="entry name" value="Mannose 6-phosphate receptor domain"/>
    <property type="match status" value="1"/>
</dbReference>
<keyword evidence="3" id="KW-1185">Reference proteome</keyword>
<evidence type="ECO:0000313" key="2">
    <source>
        <dbReference type="EMBL" id="RNA34496.1"/>
    </source>
</evidence>
<evidence type="ECO:0000313" key="3">
    <source>
        <dbReference type="Proteomes" id="UP000276133"/>
    </source>
</evidence>
<keyword evidence="1" id="KW-0732">Signal</keyword>
<feature type="chain" id="PRO_5018136517" evidence="1">
    <location>
        <begin position="24"/>
        <end position="88"/>
    </location>
</feature>
<protein>
    <submittedName>
        <fullName evidence="2">Uncharacterized protein</fullName>
    </submittedName>
</protein>
<dbReference type="EMBL" id="REGN01001468">
    <property type="protein sequence ID" value="RNA34496.1"/>
    <property type="molecule type" value="Genomic_DNA"/>
</dbReference>
<dbReference type="AlphaFoldDB" id="A0A3M7SFH2"/>
<evidence type="ECO:0000256" key="1">
    <source>
        <dbReference type="SAM" id="SignalP"/>
    </source>
</evidence>
<name>A0A3M7SFH2_BRAPC</name>
<proteinExistence type="predicted"/>
<sequence>MKLKIYFLFTFCVINCLVSKILNQSTSSEIIPLSPCKAQLNDGRLIDLTSLDNPTSPRVAEKAGFKYKFNPCSPIPCEGGQRASAAVN</sequence>
<accession>A0A3M7SFH2</accession>
<feature type="signal peptide" evidence="1">
    <location>
        <begin position="1"/>
        <end position="23"/>
    </location>
</feature>
<reference evidence="2 3" key="1">
    <citation type="journal article" date="2018" name="Sci. Rep.">
        <title>Genomic signatures of local adaptation to the degree of environmental predictability in rotifers.</title>
        <authorList>
            <person name="Franch-Gras L."/>
            <person name="Hahn C."/>
            <person name="Garcia-Roger E.M."/>
            <person name="Carmona M.J."/>
            <person name="Serra M."/>
            <person name="Gomez A."/>
        </authorList>
    </citation>
    <scope>NUCLEOTIDE SEQUENCE [LARGE SCALE GENOMIC DNA]</scope>
    <source>
        <strain evidence="2">HYR1</strain>
    </source>
</reference>
<gene>
    <name evidence="2" type="ORF">BpHYR1_048778</name>
</gene>